<dbReference type="Pfam" id="PF25917">
    <property type="entry name" value="BSH_RND"/>
    <property type="match status" value="1"/>
</dbReference>
<keyword evidence="2" id="KW-0175">Coiled coil</keyword>
<evidence type="ECO:0000259" key="3">
    <source>
        <dbReference type="Pfam" id="PF25917"/>
    </source>
</evidence>
<comment type="similarity">
    <text evidence="1">Belongs to the membrane fusion protein (MFP) (TC 8.A.1) family.</text>
</comment>
<organism evidence="6 7">
    <name type="scientific">Photobacterium halotolerans</name>
    <dbReference type="NCBI Taxonomy" id="265726"/>
    <lineage>
        <taxon>Bacteria</taxon>
        <taxon>Pseudomonadati</taxon>
        <taxon>Pseudomonadota</taxon>
        <taxon>Gammaproteobacteria</taxon>
        <taxon>Vibrionales</taxon>
        <taxon>Vibrionaceae</taxon>
        <taxon>Photobacterium</taxon>
    </lineage>
</organism>
<dbReference type="FunFam" id="2.40.30.170:FF:000010">
    <property type="entry name" value="Efflux RND transporter periplasmic adaptor subunit"/>
    <property type="match status" value="1"/>
</dbReference>
<dbReference type="Pfam" id="PF25989">
    <property type="entry name" value="YknX_C"/>
    <property type="match status" value="1"/>
</dbReference>
<proteinExistence type="inferred from homology"/>
<evidence type="ECO:0000259" key="5">
    <source>
        <dbReference type="Pfam" id="PF25989"/>
    </source>
</evidence>
<dbReference type="InterPro" id="IPR006143">
    <property type="entry name" value="RND_pump_MFP"/>
</dbReference>
<feature type="domain" description="YknX-like C-terminal permuted SH3-like" evidence="5">
    <location>
        <begin position="277"/>
        <end position="345"/>
    </location>
</feature>
<evidence type="ECO:0000256" key="2">
    <source>
        <dbReference type="SAM" id="Coils"/>
    </source>
</evidence>
<dbReference type="PANTHER" id="PTHR30469:SF16">
    <property type="entry name" value="HAE1 FAMILY EFFLUX PUMP MFP COMPONENT"/>
    <property type="match status" value="1"/>
</dbReference>
<reference evidence="6 7" key="1">
    <citation type="submission" date="2014-12" db="EMBL/GenBank/DDBJ databases">
        <title>Mercury Reductase activity and rhizosphere competence traits in the genome of root associated Photobacterium halotolerans MELD1.</title>
        <authorList>
            <person name="Mathew D.C."/>
            <person name="Huang C.-C."/>
        </authorList>
    </citation>
    <scope>NUCLEOTIDE SEQUENCE [LARGE SCALE GENOMIC DNA]</scope>
    <source>
        <strain evidence="6 7">MELD1</strain>
    </source>
</reference>
<dbReference type="Gene3D" id="2.40.30.170">
    <property type="match status" value="1"/>
</dbReference>
<dbReference type="GO" id="GO:0015562">
    <property type="term" value="F:efflux transmembrane transporter activity"/>
    <property type="evidence" value="ECO:0007669"/>
    <property type="project" value="TreeGrafter"/>
</dbReference>
<protein>
    <submittedName>
        <fullName evidence="6">RND transporter MFP subunit</fullName>
    </submittedName>
</protein>
<dbReference type="SUPFAM" id="SSF111369">
    <property type="entry name" value="HlyD-like secretion proteins"/>
    <property type="match status" value="1"/>
</dbReference>
<dbReference type="PATRIC" id="fig|265726.11.peg.717"/>
<dbReference type="Gene3D" id="2.40.420.20">
    <property type="match status" value="1"/>
</dbReference>
<dbReference type="InterPro" id="IPR058625">
    <property type="entry name" value="MdtA-like_BSH"/>
</dbReference>
<evidence type="ECO:0000313" key="7">
    <source>
        <dbReference type="Proteomes" id="UP000033633"/>
    </source>
</evidence>
<feature type="domain" description="Multidrug resistance protein MdtA-like barrel-sandwich hybrid" evidence="3">
    <location>
        <begin position="66"/>
        <end position="185"/>
    </location>
</feature>
<dbReference type="Pfam" id="PF25954">
    <property type="entry name" value="Beta-barrel_RND_2"/>
    <property type="match status" value="1"/>
</dbReference>
<dbReference type="RefSeq" id="WP_046220983.1">
    <property type="nucleotide sequence ID" value="NZ_JWYV01000010.1"/>
</dbReference>
<dbReference type="EMBL" id="JWYV01000010">
    <property type="protein sequence ID" value="KKC99475.1"/>
    <property type="molecule type" value="Genomic_DNA"/>
</dbReference>
<dbReference type="Proteomes" id="UP000033633">
    <property type="component" value="Unassembled WGS sequence"/>
</dbReference>
<dbReference type="Gene3D" id="1.10.287.470">
    <property type="entry name" value="Helix hairpin bin"/>
    <property type="match status" value="1"/>
</dbReference>
<name>A0A0F5VBC5_9GAMM</name>
<dbReference type="PANTHER" id="PTHR30469">
    <property type="entry name" value="MULTIDRUG RESISTANCE PROTEIN MDTA"/>
    <property type="match status" value="1"/>
</dbReference>
<feature type="domain" description="CusB-like beta-barrel" evidence="4">
    <location>
        <begin position="199"/>
        <end position="271"/>
    </location>
</feature>
<feature type="coiled-coil region" evidence="2">
    <location>
        <begin position="99"/>
        <end position="126"/>
    </location>
</feature>
<evidence type="ECO:0000256" key="1">
    <source>
        <dbReference type="ARBA" id="ARBA00009477"/>
    </source>
</evidence>
<comment type="caution">
    <text evidence="6">The sequence shown here is derived from an EMBL/GenBank/DDBJ whole genome shotgun (WGS) entry which is preliminary data.</text>
</comment>
<dbReference type="OrthoDB" id="9806939at2"/>
<gene>
    <name evidence="6" type="ORF">KY46_12555</name>
</gene>
<dbReference type="InterPro" id="IPR058637">
    <property type="entry name" value="YknX-like_C"/>
</dbReference>
<evidence type="ECO:0000259" key="4">
    <source>
        <dbReference type="Pfam" id="PF25954"/>
    </source>
</evidence>
<dbReference type="InterPro" id="IPR058792">
    <property type="entry name" value="Beta-barrel_RND_2"/>
</dbReference>
<evidence type="ECO:0000313" key="6">
    <source>
        <dbReference type="EMBL" id="KKC99475.1"/>
    </source>
</evidence>
<dbReference type="Gene3D" id="2.40.50.100">
    <property type="match status" value="1"/>
</dbReference>
<dbReference type="AlphaFoldDB" id="A0A0F5VBC5"/>
<dbReference type="GO" id="GO:1990281">
    <property type="term" value="C:efflux pump complex"/>
    <property type="evidence" value="ECO:0007669"/>
    <property type="project" value="TreeGrafter"/>
</dbReference>
<keyword evidence="7" id="KW-1185">Reference proteome</keyword>
<dbReference type="NCBIfam" id="TIGR01730">
    <property type="entry name" value="RND_mfp"/>
    <property type="match status" value="1"/>
</dbReference>
<sequence length="362" mass="39861">MKVTLIVGTVLLLALVLGIGYTEYQRHARTLVKQSRPVPNVVVQPVVRQKVARLVEALGTVKSRESVQITAKVTEKVDQIHFEDGQQVRAGALLLTLNSGEQQAKVRAAQANLDEQRREYKRIEGLVRRNTVARSELDKLRTGIEVARAILAQNQAELEARTILAPFSGVLGFRQISQGALVTPGMVVTTLDALDTVKLDFSVPERFLGQITPGAPVEGSVAAFPDQVFSGRVSTINSRVDPQTRAVEVRARVDNPQLLLRPGMLMTLALTLESREGLVVPEDAVIPRQAEHFLMVVNGENVVEQRLVELGFRRRGEVEILSGVQQGEQVITRGMDKVRPGQTVTTQPVEHFTFREAAHVSD</sequence>
<dbReference type="STRING" id="265726.KY46_12555"/>
<accession>A0A0F5VBC5</accession>